<feature type="transmembrane region" description="Helical" evidence="1">
    <location>
        <begin position="6"/>
        <end position="23"/>
    </location>
</feature>
<feature type="transmembrane region" description="Helical" evidence="1">
    <location>
        <begin position="61"/>
        <end position="81"/>
    </location>
</feature>
<keyword evidence="1" id="KW-0812">Transmembrane</keyword>
<keyword evidence="1" id="KW-1133">Transmembrane helix</keyword>
<evidence type="ECO:0000313" key="2">
    <source>
        <dbReference type="EMBL" id="URA10911.1"/>
    </source>
</evidence>
<dbReference type="Proteomes" id="UP001056539">
    <property type="component" value="Chromosome"/>
</dbReference>
<sequence>MSTMYIVTLVILVIILGAFIYYDTRNGFHRAFYRLLRLVLPLVLAGIIVFLVSLISRDSMIRHILGLVLSVIFFLVLSASLRLPEKKTQLDLLNVFLGALIGVVRAWLVIGFALLYLKYFKIFDISTILGASFYAALVKPIEWLLFFSFLR</sequence>
<organism evidence="2 3">
    <name type="scientific">Thermospira aquatica</name>
    <dbReference type="NCBI Taxonomy" id="2828656"/>
    <lineage>
        <taxon>Bacteria</taxon>
        <taxon>Pseudomonadati</taxon>
        <taxon>Spirochaetota</taxon>
        <taxon>Spirochaetia</taxon>
        <taxon>Brevinematales</taxon>
        <taxon>Thermospiraceae</taxon>
        <taxon>Thermospira</taxon>
    </lineage>
</organism>
<feature type="transmembrane region" description="Helical" evidence="1">
    <location>
        <begin position="35"/>
        <end position="55"/>
    </location>
</feature>
<dbReference type="EMBL" id="CP073355">
    <property type="protein sequence ID" value="URA10911.1"/>
    <property type="molecule type" value="Genomic_DNA"/>
</dbReference>
<reference evidence="2" key="1">
    <citation type="submission" date="2021-04" db="EMBL/GenBank/DDBJ databases">
        <authorList>
            <person name="Postec A."/>
        </authorList>
    </citation>
    <scope>NUCLEOTIDE SEQUENCE</scope>
    <source>
        <strain evidence="2">F1F22</strain>
    </source>
</reference>
<evidence type="ECO:0000256" key="1">
    <source>
        <dbReference type="SAM" id="Phobius"/>
    </source>
</evidence>
<accession>A0AAX3BFB7</accession>
<reference evidence="2" key="2">
    <citation type="submission" date="2022-06" db="EMBL/GenBank/DDBJ databases">
        <title>Thermospira aquatica gen. nov., sp. nov.</title>
        <authorList>
            <person name="Ben Ali Gam Z."/>
            <person name="Labat M."/>
        </authorList>
    </citation>
    <scope>NUCLEOTIDE SEQUENCE</scope>
    <source>
        <strain evidence="2">F1F22</strain>
    </source>
</reference>
<keyword evidence="3" id="KW-1185">Reference proteome</keyword>
<feature type="transmembrane region" description="Helical" evidence="1">
    <location>
        <begin position="128"/>
        <end position="150"/>
    </location>
</feature>
<evidence type="ECO:0000313" key="3">
    <source>
        <dbReference type="Proteomes" id="UP001056539"/>
    </source>
</evidence>
<protein>
    <submittedName>
        <fullName evidence="2">Uncharacterized protein</fullName>
    </submittedName>
</protein>
<feature type="transmembrane region" description="Helical" evidence="1">
    <location>
        <begin position="93"/>
        <end position="116"/>
    </location>
</feature>
<keyword evidence="1" id="KW-0472">Membrane</keyword>
<name>A0AAX3BFB7_9SPIR</name>
<proteinExistence type="predicted"/>
<dbReference type="AlphaFoldDB" id="A0AAX3BFB7"/>
<dbReference type="KEGG" id="taqu:KDW03_03670"/>
<gene>
    <name evidence="2" type="ORF">KDW03_03670</name>
</gene>
<dbReference type="RefSeq" id="WP_271436043.1">
    <property type="nucleotide sequence ID" value="NZ_CP073355.1"/>
</dbReference>